<evidence type="ECO:0000313" key="1">
    <source>
        <dbReference type="EMBL" id="MDQ0514815.1"/>
    </source>
</evidence>
<name>A0ABU0M1T8_9HYPH</name>
<dbReference type="EMBL" id="JAUSWJ010000001">
    <property type="protein sequence ID" value="MDQ0514815.1"/>
    <property type="molecule type" value="Genomic_DNA"/>
</dbReference>
<proteinExistence type="predicted"/>
<dbReference type="RefSeq" id="WP_266281752.1">
    <property type="nucleotide sequence ID" value="NZ_JAPKNF010000001.1"/>
</dbReference>
<organism evidence="1 2">
    <name type="scientific">Kaistia geumhonensis</name>
    <dbReference type="NCBI Taxonomy" id="410839"/>
    <lineage>
        <taxon>Bacteria</taxon>
        <taxon>Pseudomonadati</taxon>
        <taxon>Pseudomonadota</taxon>
        <taxon>Alphaproteobacteria</taxon>
        <taxon>Hyphomicrobiales</taxon>
        <taxon>Kaistiaceae</taxon>
        <taxon>Kaistia</taxon>
    </lineage>
</organism>
<evidence type="ECO:0000313" key="2">
    <source>
        <dbReference type="Proteomes" id="UP001223743"/>
    </source>
</evidence>
<dbReference type="Proteomes" id="UP001223743">
    <property type="component" value="Unassembled WGS sequence"/>
</dbReference>
<protein>
    <submittedName>
        <fullName evidence="1">Uncharacterized protein</fullName>
    </submittedName>
</protein>
<comment type="caution">
    <text evidence="1">The sequence shown here is derived from an EMBL/GenBank/DDBJ whole genome shotgun (WGS) entry which is preliminary data.</text>
</comment>
<sequence>MCTCGLSDQSDNRAFDLGEGYSVRGVEAFRLLSAEMGLHSLDLTNPGFAFVDSFVAEAPRA</sequence>
<accession>A0ABU0M1T8</accession>
<reference evidence="1 2" key="1">
    <citation type="submission" date="2023-07" db="EMBL/GenBank/DDBJ databases">
        <title>Genomic Encyclopedia of Type Strains, Phase IV (KMG-IV): sequencing the most valuable type-strain genomes for metagenomic binning, comparative biology and taxonomic classification.</title>
        <authorList>
            <person name="Goeker M."/>
        </authorList>
    </citation>
    <scope>NUCLEOTIDE SEQUENCE [LARGE SCALE GENOMIC DNA]</scope>
    <source>
        <strain evidence="1 2">B1-1</strain>
    </source>
</reference>
<keyword evidence="2" id="KW-1185">Reference proteome</keyword>
<gene>
    <name evidence="1" type="ORF">QO015_000428</name>
</gene>